<dbReference type="AlphaFoldDB" id="A0A1S3VD09"/>
<feature type="compositionally biased region" description="Basic and acidic residues" evidence="6">
    <location>
        <begin position="571"/>
        <end position="587"/>
    </location>
</feature>
<dbReference type="OrthoDB" id="1181826at2759"/>
<accession>A0A1S3VD09</accession>
<dbReference type="Gene3D" id="1.20.1250.20">
    <property type="entry name" value="MFS general substrate transporter like domains"/>
    <property type="match status" value="1"/>
</dbReference>
<sequence>MARQEKWSTFEKKILSLKARIRYLIRRYGALTFIAALLVSYTFMEIAVLAIMMDYLTEKLRMRNQRIAAIVINLGDALSSLFFVVVSLISQTYTGSFTMITLCAAASIEGLMLLWTSTLRIPSAIGSAFAAIVFLGIGKSGQKLSENFLEHQLEEKFKPKKQGEKDGSTQDRNERSLGHTIFISIWLFFPLVVGYIIAFCLDFIFYDAKFRDVFRFSALLMGATHLLFLIGSLGYSRQELPVESDLSKIHRIFITALRKLSLKYPTSPNSYYWKGYKQQHTYNCGEGVRLLPRVPRLFRWLDKAAIVKSEEEEEEDPRHHRKSLETQEKKKKICTVKDVRDVKSLVHMFYLALTIFPYSLLIASGNTFFVAQASVLEPVMNKRGNNDISILFLIESVATNMSEFACFLISLSFRKKQKSRVSSLTLERKAATIIRIGFGITCAVICGIIAWQVEIRRLSSKLNTTVALVPQFVLLGMTEGLVDGGIERLFDDHVAKSLSNFEDSFSELVVGGGKLLIIPIVWIFSGWIKETIETSHLDRYYLMLAIMNAVLLLAFAYYSVTYAYKEVCPEDEKVSTEERVDDAHQPDSEDSYQENTLPLKMGKSGSFP</sequence>
<organism evidence="8 9">
    <name type="scientific">Vigna radiata var. radiata</name>
    <name type="common">Mung bean</name>
    <name type="synonym">Phaseolus aureus</name>
    <dbReference type="NCBI Taxonomy" id="3916"/>
    <lineage>
        <taxon>Eukaryota</taxon>
        <taxon>Viridiplantae</taxon>
        <taxon>Streptophyta</taxon>
        <taxon>Embryophyta</taxon>
        <taxon>Tracheophyta</taxon>
        <taxon>Spermatophyta</taxon>
        <taxon>Magnoliopsida</taxon>
        <taxon>eudicotyledons</taxon>
        <taxon>Gunneridae</taxon>
        <taxon>Pentapetalae</taxon>
        <taxon>rosids</taxon>
        <taxon>fabids</taxon>
        <taxon>Fabales</taxon>
        <taxon>Fabaceae</taxon>
        <taxon>Papilionoideae</taxon>
        <taxon>50 kb inversion clade</taxon>
        <taxon>NPAAA clade</taxon>
        <taxon>indigoferoid/millettioid clade</taxon>
        <taxon>Phaseoleae</taxon>
        <taxon>Vigna</taxon>
    </lineage>
</organism>
<keyword evidence="3 7" id="KW-0812">Transmembrane</keyword>
<feature type="transmembrane region" description="Helical" evidence="7">
    <location>
        <begin position="28"/>
        <end position="52"/>
    </location>
</feature>
<evidence type="ECO:0000256" key="3">
    <source>
        <dbReference type="ARBA" id="ARBA00022692"/>
    </source>
</evidence>
<dbReference type="InterPro" id="IPR036259">
    <property type="entry name" value="MFS_trans_sf"/>
</dbReference>
<dbReference type="GeneID" id="106773779"/>
<keyword evidence="5 7" id="KW-0472">Membrane</keyword>
<evidence type="ECO:0000313" key="9">
    <source>
        <dbReference type="RefSeq" id="XP_014516014.1"/>
    </source>
</evidence>
<evidence type="ECO:0000256" key="2">
    <source>
        <dbReference type="ARBA" id="ARBA00005982"/>
    </source>
</evidence>
<protein>
    <submittedName>
        <fullName evidence="9">Protein NRT1/ PTR FAMILY 5.4-like</fullName>
    </submittedName>
</protein>
<comment type="subcellular location">
    <subcellularLocation>
        <location evidence="1">Membrane</location>
        <topology evidence="1">Multi-pass membrane protein</topology>
    </subcellularLocation>
</comment>
<feature type="transmembrane region" description="Helical" evidence="7">
    <location>
        <begin position="121"/>
        <end position="138"/>
    </location>
</feature>
<dbReference type="InterPro" id="IPR000109">
    <property type="entry name" value="POT_fam"/>
</dbReference>
<feature type="transmembrane region" description="Helical" evidence="7">
    <location>
        <begin position="390"/>
        <end position="411"/>
    </location>
</feature>
<evidence type="ECO:0000256" key="7">
    <source>
        <dbReference type="SAM" id="Phobius"/>
    </source>
</evidence>
<feature type="transmembrane region" description="Helical" evidence="7">
    <location>
        <begin position="349"/>
        <end position="370"/>
    </location>
</feature>
<evidence type="ECO:0000256" key="1">
    <source>
        <dbReference type="ARBA" id="ARBA00004141"/>
    </source>
</evidence>
<dbReference type="GO" id="GO:0022857">
    <property type="term" value="F:transmembrane transporter activity"/>
    <property type="evidence" value="ECO:0007669"/>
    <property type="project" value="InterPro"/>
</dbReference>
<keyword evidence="4 7" id="KW-1133">Transmembrane helix</keyword>
<evidence type="ECO:0000256" key="4">
    <source>
        <dbReference type="ARBA" id="ARBA00022989"/>
    </source>
</evidence>
<keyword evidence="8" id="KW-1185">Reference proteome</keyword>
<evidence type="ECO:0000256" key="6">
    <source>
        <dbReference type="SAM" id="MobiDB-lite"/>
    </source>
</evidence>
<dbReference type="PANTHER" id="PTHR11654">
    <property type="entry name" value="OLIGOPEPTIDE TRANSPORTER-RELATED"/>
    <property type="match status" value="1"/>
</dbReference>
<name>A0A1S3VD09_VIGRR</name>
<gene>
    <name evidence="9" type="primary">LOC106773779</name>
</gene>
<comment type="similarity">
    <text evidence="2">Belongs to the major facilitator superfamily. Proton-dependent oligopeptide transporter (POT/PTR) (TC 2.A.17) family.</text>
</comment>
<evidence type="ECO:0000313" key="8">
    <source>
        <dbReference type="Proteomes" id="UP000087766"/>
    </source>
</evidence>
<feature type="region of interest" description="Disordered" evidence="6">
    <location>
        <begin position="571"/>
        <end position="608"/>
    </location>
</feature>
<feature type="transmembrane region" description="Helical" evidence="7">
    <location>
        <begin position="96"/>
        <end position="115"/>
    </location>
</feature>
<feature type="transmembrane region" description="Helical" evidence="7">
    <location>
        <begin position="432"/>
        <end position="453"/>
    </location>
</feature>
<evidence type="ECO:0000256" key="5">
    <source>
        <dbReference type="ARBA" id="ARBA00023136"/>
    </source>
</evidence>
<feature type="transmembrane region" description="Helical" evidence="7">
    <location>
        <begin position="540"/>
        <end position="560"/>
    </location>
</feature>
<feature type="transmembrane region" description="Helical" evidence="7">
    <location>
        <begin position="181"/>
        <end position="204"/>
    </location>
</feature>
<proteinExistence type="inferred from homology"/>
<dbReference type="Pfam" id="PF00854">
    <property type="entry name" value="PTR2"/>
    <property type="match status" value="1"/>
</dbReference>
<reference evidence="9" key="2">
    <citation type="submission" date="2025-08" db="UniProtKB">
        <authorList>
            <consortium name="RefSeq"/>
        </authorList>
    </citation>
    <scope>IDENTIFICATION</scope>
    <source>
        <tissue evidence="9">Leaf</tissue>
    </source>
</reference>
<feature type="transmembrane region" description="Helical" evidence="7">
    <location>
        <begin position="67"/>
        <end position="89"/>
    </location>
</feature>
<reference evidence="8" key="1">
    <citation type="journal article" date="2014" name="Nat. Commun.">
        <title>Genome sequence of mungbean and insights into evolution within Vigna species.</title>
        <authorList>
            <person name="Kang Y.J."/>
            <person name="Kim S.K."/>
            <person name="Kim M.Y."/>
            <person name="Lestari P."/>
            <person name="Kim K.H."/>
            <person name="Ha B.K."/>
            <person name="Jun T.H."/>
            <person name="Hwang W.J."/>
            <person name="Lee T."/>
            <person name="Lee J."/>
            <person name="Shim S."/>
            <person name="Yoon M.Y."/>
            <person name="Jang Y.E."/>
            <person name="Han K.S."/>
            <person name="Taeprayoon P."/>
            <person name="Yoon N."/>
            <person name="Somta P."/>
            <person name="Tanya P."/>
            <person name="Kim K.S."/>
            <person name="Gwag J.G."/>
            <person name="Moon J.K."/>
            <person name="Lee Y.H."/>
            <person name="Park B.S."/>
            <person name="Bombarely A."/>
            <person name="Doyle J.J."/>
            <person name="Jackson S.A."/>
            <person name="Schafleitner R."/>
            <person name="Srinives P."/>
            <person name="Varshney R.K."/>
            <person name="Lee S.H."/>
        </authorList>
    </citation>
    <scope>NUCLEOTIDE SEQUENCE [LARGE SCALE GENOMIC DNA]</scope>
    <source>
        <strain evidence="8">cv. VC1973A</strain>
    </source>
</reference>
<dbReference type="KEGG" id="vra:106773779"/>
<dbReference type="RefSeq" id="XP_014516014.1">
    <property type="nucleotide sequence ID" value="XM_014660528.2"/>
</dbReference>
<feature type="transmembrane region" description="Helical" evidence="7">
    <location>
        <begin position="216"/>
        <end position="235"/>
    </location>
</feature>
<dbReference type="GO" id="GO:0016020">
    <property type="term" value="C:membrane"/>
    <property type="evidence" value="ECO:0007669"/>
    <property type="project" value="UniProtKB-SubCell"/>
</dbReference>
<dbReference type="Proteomes" id="UP000087766">
    <property type="component" value="Chromosome 9"/>
</dbReference>
<dbReference type="STRING" id="3916.A0A1S3VD09"/>
<feature type="transmembrane region" description="Helical" evidence="7">
    <location>
        <begin position="508"/>
        <end position="528"/>
    </location>
</feature>